<evidence type="ECO:0000313" key="2">
    <source>
        <dbReference type="EMBL" id="OZC11952.1"/>
    </source>
</evidence>
<organism evidence="2 3">
    <name type="scientific">Onchocerca flexuosa</name>
    <dbReference type="NCBI Taxonomy" id="387005"/>
    <lineage>
        <taxon>Eukaryota</taxon>
        <taxon>Metazoa</taxon>
        <taxon>Ecdysozoa</taxon>
        <taxon>Nematoda</taxon>
        <taxon>Chromadorea</taxon>
        <taxon>Rhabditida</taxon>
        <taxon>Spirurina</taxon>
        <taxon>Spiruromorpha</taxon>
        <taxon>Filarioidea</taxon>
        <taxon>Onchocercidae</taxon>
        <taxon>Onchocerca</taxon>
    </lineage>
</organism>
<accession>A0A238C3A6</accession>
<keyword evidence="3" id="KW-1185">Reference proteome</keyword>
<proteinExistence type="predicted"/>
<sequence>MSHKMVLKITSQTDLQTSDDIKEMNAEMHQSSRSSAKHANSSHRAPQQNTQTAVIALLFSACRQQCVLHMRVYAYYMYQTIRTPSIIDVLSPTTTTLPSYSLKSLQFLIAGKQLYVACLLHAARTEKKSESET</sequence>
<evidence type="ECO:0000313" key="3">
    <source>
        <dbReference type="Proteomes" id="UP000242913"/>
    </source>
</evidence>
<feature type="compositionally biased region" description="Low complexity" evidence="1">
    <location>
        <begin position="31"/>
        <end position="45"/>
    </location>
</feature>
<name>A0A238C3A6_9BILA</name>
<gene>
    <name evidence="2" type="ORF">X798_01133</name>
</gene>
<dbReference type="EMBL" id="KZ269979">
    <property type="protein sequence ID" value="OZC11952.1"/>
    <property type="molecule type" value="Genomic_DNA"/>
</dbReference>
<reference evidence="2 3" key="1">
    <citation type="submission" date="2015-12" db="EMBL/GenBank/DDBJ databases">
        <title>Draft genome of the nematode, Onchocerca flexuosa.</title>
        <authorList>
            <person name="Mitreva M."/>
        </authorList>
    </citation>
    <scope>NUCLEOTIDE SEQUENCE [LARGE SCALE GENOMIC DNA]</scope>
    <source>
        <strain evidence="2">Red Deer</strain>
    </source>
</reference>
<dbReference type="AlphaFoldDB" id="A0A238C3A6"/>
<evidence type="ECO:0000256" key="1">
    <source>
        <dbReference type="SAM" id="MobiDB-lite"/>
    </source>
</evidence>
<feature type="region of interest" description="Disordered" evidence="1">
    <location>
        <begin position="25"/>
        <end position="47"/>
    </location>
</feature>
<protein>
    <submittedName>
        <fullName evidence="2">Uncharacterized protein</fullName>
    </submittedName>
</protein>
<dbReference type="Proteomes" id="UP000242913">
    <property type="component" value="Unassembled WGS sequence"/>
</dbReference>